<reference evidence="5 6" key="1">
    <citation type="submission" date="2019-12" db="EMBL/GenBank/DDBJ databases">
        <authorList>
            <person name="Scholz U."/>
            <person name="Mascher M."/>
            <person name="Fiebig A."/>
        </authorList>
    </citation>
    <scope>NUCLEOTIDE SEQUENCE</scope>
</reference>
<dbReference type="InterPro" id="IPR043561">
    <property type="entry name" value="LHW-like"/>
</dbReference>
<name>A0A7I8ITQ1_SPIIN</name>
<dbReference type="AlphaFoldDB" id="A0A7I8ITQ1"/>
<dbReference type="Pfam" id="PF14215">
    <property type="entry name" value="bHLH-MYC_N"/>
    <property type="match status" value="1"/>
</dbReference>
<accession>A0A7I8ITQ1</accession>
<dbReference type="Proteomes" id="UP001189122">
    <property type="component" value="Unassembled WGS sequence"/>
</dbReference>
<dbReference type="EMBL" id="LR743592">
    <property type="protein sequence ID" value="CAA2620755.1"/>
    <property type="molecule type" value="Genomic_DNA"/>
</dbReference>
<proteinExistence type="predicted"/>
<dbReference type="CDD" id="cd18915">
    <property type="entry name" value="bHLH_AtLHW_like"/>
    <property type="match status" value="1"/>
</dbReference>
<organism evidence="5">
    <name type="scientific">Spirodela intermedia</name>
    <name type="common">Intermediate duckweed</name>
    <dbReference type="NCBI Taxonomy" id="51605"/>
    <lineage>
        <taxon>Eukaryota</taxon>
        <taxon>Viridiplantae</taxon>
        <taxon>Streptophyta</taxon>
        <taxon>Embryophyta</taxon>
        <taxon>Tracheophyta</taxon>
        <taxon>Spermatophyta</taxon>
        <taxon>Magnoliopsida</taxon>
        <taxon>Liliopsida</taxon>
        <taxon>Araceae</taxon>
        <taxon>Lemnoideae</taxon>
        <taxon>Spirodela</taxon>
    </lineage>
</organism>
<dbReference type="InterPro" id="IPR025610">
    <property type="entry name" value="MYC/MYB_N"/>
</dbReference>
<evidence type="ECO:0000259" key="4">
    <source>
        <dbReference type="PROSITE" id="PS50888"/>
    </source>
</evidence>
<feature type="domain" description="BHLH" evidence="4">
    <location>
        <begin position="411"/>
        <end position="460"/>
    </location>
</feature>
<evidence type="ECO:0000256" key="2">
    <source>
        <dbReference type="ARBA" id="ARBA00023163"/>
    </source>
</evidence>
<dbReference type="InterPro" id="IPR011598">
    <property type="entry name" value="bHLH_dom"/>
</dbReference>
<dbReference type="PANTHER" id="PTHR46196">
    <property type="entry name" value="TRANSCRIPTION FACTOR BHLH155-LIKE ISOFORM X1-RELATED"/>
    <property type="match status" value="1"/>
</dbReference>
<evidence type="ECO:0000313" key="5">
    <source>
        <dbReference type="EMBL" id="CAA2620755.1"/>
    </source>
</evidence>
<evidence type="ECO:0000256" key="1">
    <source>
        <dbReference type="ARBA" id="ARBA00023015"/>
    </source>
</evidence>
<dbReference type="GO" id="GO:0003700">
    <property type="term" value="F:DNA-binding transcription factor activity"/>
    <property type="evidence" value="ECO:0007669"/>
    <property type="project" value="InterPro"/>
</dbReference>
<dbReference type="PANTHER" id="PTHR46196:SF4">
    <property type="entry name" value="TRANSCRIPTION FACTOR LHW"/>
    <property type="match status" value="1"/>
</dbReference>
<feature type="region of interest" description="Disordered" evidence="3">
    <location>
        <begin position="395"/>
        <end position="426"/>
    </location>
</feature>
<protein>
    <recommendedName>
        <fullName evidence="4">BHLH domain-containing protein</fullName>
    </recommendedName>
</protein>
<gene>
    <name evidence="5" type="ORF">SI7747_05006924</name>
</gene>
<sequence length="622" mass="67616">MRLLLRETLRRLCAEIGWSYAVFWHTIRCGNSRHLVWLEGHYEPARASTVPDIVKEWDAFQTTGDGADPLAELGCLPEDKVGDLVEKTMRSQVHVLGDGVVGRAAITGCHQWIIRGGEGCESEVLGEMNHQFSAGIMTTAVIPVLPHGVVQLGSIQTVTSLHMLPLASRISRPGVLGQRFRPNCRNPRSQDPVLAAGSSSCASNVEQKDKDGQRLVQVGIPCSSGDDLFDVLGVDFKARHCYGGLDAPSSIAQLDVDSVLDALHDGISSCSGIFSDTAGPDQLLDAVVSKITAVAKQGSEEEFCCRSTVTRANNSLIDVSSGDCGPPSFQQRMPGDRFNLPPPILKSEVPSSCPKSVGSAERTGDCSQTAAAYKSHISLWVDDDQNTKVDGIPLAQCTRMDEAGKSTRKRPRPGDSPRPRPKDRQMIQDRVKELREIVPNGAKCSIDALLERTIKHMLFLQSVTKHADMLRETGEPKIISKEGGLLLKDNFEGGATWAFEVGARSPVCPIIVEDLHPPRRLLVEMLCEERGFFLEIADLIRGLGLTILKGVMEARKDKVWARFAVEANRDVTRMDIFMSLVRLLEPTAGSSSPTQGLDNANVPCNAICPSSIPATGMADRLQ</sequence>
<evidence type="ECO:0000256" key="3">
    <source>
        <dbReference type="SAM" id="MobiDB-lite"/>
    </source>
</evidence>
<feature type="compositionally biased region" description="Basic and acidic residues" evidence="3">
    <location>
        <begin position="412"/>
        <end position="426"/>
    </location>
</feature>
<evidence type="ECO:0000313" key="6">
    <source>
        <dbReference type="Proteomes" id="UP001189122"/>
    </source>
</evidence>
<dbReference type="EMBL" id="CACRZD030000005">
    <property type="protein sequence ID" value="CAA6660508.1"/>
    <property type="molecule type" value="Genomic_DNA"/>
</dbReference>
<dbReference type="Pfam" id="PF23176">
    <property type="entry name" value="bHLH_LHW"/>
    <property type="match status" value="1"/>
</dbReference>
<keyword evidence="6" id="KW-1185">Reference proteome</keyword>
<dbReference type="PROSITE" id="PS50888">
    <property type="entry name" value="BHLH"/>
    <property type="match status" value="1"/>
</dbReference>
<dbReference type="GO" id="GO:0046983">
    <property type="term" value="F:protein dimerization activity"/>
    <property type="evidence" value="ECO:0007669"/>
    <property type="project" value="InterPro"/>
</dbReference>
<keyword evidence="2" id="KW-0804">Transcription</keyword>
<keyword evidence="1" id="KW-0805">Transcription regulation</keyword>